<dbReference type="PANTHER" id="PTHR20963">
    <property type="entry name" value="MULTIPLE INOSITOL POLYPHOSPHATE PHOSPHATASE-RELATED"/>
    <property type="match status" value="1"/>
</dbReference>
<feature type="disulfide bond" evidence="19">
    <location>
        <begin position="258"/>
        <end position="509"/>
    </location>
</feature>
<feature type="transmembrane region" description="Helical" evidence="20">
    <location>
        <begin position="40"/>
        <end position="62"/>
    </location>
</feature>
<dbReference type="GO" id="GO:0005576">
    <property type="term" value="C:extracellular region"/>
    <property type="evidence" value="ECO:0007669"/>
    <property type="project" value="UniProtKB-SubCell"/>
</dbReference>
<evidence type="ECO:0000256" key="15">
    <source>
        <dbReference type="ARBA" id="ARBA00043788"/>
    </source>
</evidence>
<comment type="similarity">
    <text evidence="2">Belongs to the histidine acid phosphatase family.</text>
</comment>
<comment type="catalytic activity">
    <reaction evidence="12">
        <text>1D-myo-inositol 1,2-bisphosphate + H2O = 1D-myo-inositol 2-phosphate + phosphate</text>
        <dbReference type="Rhea" id="RHEA:77135"/>
        <dbReference type="ChEBI" id="CHEBI:15377"/>
        <dbReference type="ChEBI" id="CHEBI:43474"/>
        <dbReference type="ChEBI" id="CHEBI:84142"/>
        <dbReference type="ChEBI" id="CHEBI:195539"/>
    </reaction>
    <physiologicalReaction direction="left-to-right" evidence="12">
        <dbReference type="Rhea" id="RHEA:77136"/>
    </physiologicalReaction>
</comment>
<dbReference type="eggNOG" id="KOG1382">
    <property type="taxonomic scope" value="Eukaryota"/>
</dbReference>
<dbReference type="FunFam" id="3.40.50.1240:FF:000027">
    <property type="entry name" value="3-phytase A"/>
    <property type="match status" value="1"/>
</dbReference>
<keyword evidence="20" id="KW-1133">Transmembrane helix</keyword>
<dbReference type="InterPro" id="IPR029033">
    <property type="entry name" value="His_PPase_superfam"/>
</dbReference>
<comment type="catalytic activity">
    <reaction evidence="14">
        <text>1D-myo-inositol 1,2,4,5,6-pentakisphosphate + H2O = 1D-myo-inositol 1,2,5,6-tetrakisphosphate + phosphate</text>
        <dbReference type="Rhea" id="RHEA:77115"/>
        <dbReference type="ChEBI" id="CHEBI:15377"/>
        <dbReference type="ChEBI" id="CHEBI:43474"/>
        <dbReference type="ChEBI" id="CHEBI:57798"/>
        <dbReference type="ChEBI" id="CHEBI:195535"/>
    </reaction>
    <physiologicalReaction direction="left-to-right" evidence="14">
        <dbReference type="Rhea" id="RHEA:77116"/>
    </physiologicalReaction>
</comment>
<protein>
    <recommendedName>
        <fullName evidence="16">Phytase A</fullName>
        <ecNumber evidence="4">3.1.3.8</ecNumber>
    </recommendedName>
    <alternativeName>
        <fullName evidence="17">Histidine acid phosphatase phyA</fullName>
    </alternativeName>
    <alternativeName>
        <fullName evidence="10">Myo-inositol hexakisphosphate phosphohydrolase A</fullName>
    </alternativeName>
    <alternativeName>
        <fullName evidence="9">Myo-inositol-hexaphosphate 3-phosphohydrolase A</fullName>
    </alternativeName>
</protein>
<feature type="disulfide bond" evidence="19">
    <location>
        <begin position="113"/>
        <end position="458"/>
    </location>
</feature>
<evidence type="ECO:0000256" key="4">
    <source>
        <dbReference type="ARBA" id="ARBA00012632"/>
    </source>
</evidence>
<dbReference type="AlphaFoldDB" id="N1Q5K3"/>
<evidence type="ECO:0000256" key="10">
    <source>
        <dbReference type="ARBA" id="ARBA00042300"/>
    </source>
</evidence>
<dbReference type="Proteomes" id="UP000016932">
    <property type="component" value="Unassembled WGS sequence"/>
</dbReference>
<keyword evidence="5" id="KW-0964">Secreted</keyword>
<evidence type="ECO:0000256" key="14">
    <source>
        <dbReference type="ARBA" id="ARBA00043748"/>
    </source>
</evidence>
<dbReference type="PROSITE" id="PS00616">
    <property type="entry name" value="HIS_ACID_PHOSPHAT_1"/>
    <property type="match status" value="1"/>
</dbReference>
<evidence type="ECO:0000256" key="1">
    <source>
        <dbReference type="ARBA" id="ARBA00004613"/>
    </source>
</evidence>
<sequence>MRFLKPPLLLGSGRPSSSHHGGRHQYALLDQQQRLWSREIGVLFIMVVTLAAVTALVVSGSFAHAPAYAKASAGCDSVQSGYQCQPQISPFWGPYSPFFSVPSSISSHVPRGCTVTFANILSRHGARDPTASKTKLYNATIQKIHANTERYPDKYAFLKDYQYDLGADQLTLFGEQEMINSGTKFYQRYELLANHVTPFIRSSSEDRVLESALNWTQGFHSAKKADPLTLGRDSAYPYPIVVISEAEGSNNTLSHDLCTSFENGPDSTIAANAQKTWADTFVPAIQTRINNDLQGANLTTTEIIYLMDLCPFDTVASPNGRVSPFCALFTETEWHQYGYYETLNKYYGYSYGNPLGPTQGVGYANELIARLTNKAVDDATSTNHTLDDNPATFPLRRGLYADFSHDNDMTAIFSALGLYNGTEPLSNRTLTEADHANGFSAAYTVPFAARAYFEKMLCVGKSEEQVRVIINDRVLPLQQCGGDRLGRCSLGNFVDSLGFAKSGGHWDQCFT</sequence>
<comment type="catalytic activity">
    <reaction evidence="15">
        <text>1D-myo-inositol hexakisphosphate + H2O = 1D-myo-inositol 1,2,4,5,6-pentakisphosphate + phosphate</text>
        <dbReference type="Rhea" id="RHEA:16989"/>
        <dbReference type="ChEBI" id="CHEBI:15377"/>
        <dbReference type="ChEBI" id="CHEBI:43474"/>
        <dbReference type="ChEBI" id="CHEBI:57798"/>
        <dbReference type="ChEBI" id="CHEBI:58130"/>
        <dbReference type="EC" id="3.1.3.8"/>
    </reaction>
    <physiologicalReaction direction="left-to-right" evidence="15">
        <dbReference type="Rhea" id="RHEA:16990"/>
    </physiologicalReaction>
</comment>
<evidence type="ECO:0000256" key="16">
    <source>
        <dbReference type="ARBA" id="ARBA00044106"/>
    </source>
</evidence>
<dbReference type="InterPro" id="IPR000560">
    <property type="entry name" value="His_Pase_clade-2"/>
</dbReference>
<feature type="disulfide bond" evidence="19">
    <location>
        <begin position="310"/>
        <end position="326"/>
    </location>
</feature>
<reference evidence="21 22" key="1">
    <citation type="journal article" date="2012" name="PLoS Pathog.">
        <title>Diverse lifestyles and strategies of plant pathogenesis encoded in the genomes of eighteen Dothideomycetes fungi.</title>
        <authorList>
            <person name="Ohm R.A."/>
            <person name="Feau N."/>
            <person name="Henrissat B."/>
            <person name="Schoch C.L."/>
            <person name="Horwitz B.A."/>
            <person name="Barry K.W."/>
            <person name="Condon B.J."/>
            <person name="Copeland A.C."/>
            <person name="Dhillon B."/>
            <person name="Glaser F."/>
            <person name="Hesse C.N."/>
            <person name="Kosti I."/>
            <person name="LaButti K."/>
            <person name="Lindquist E.A."/>
            <person name="Lucas S."/>
            <person name="Salamov A.A."/>
            <person name="Bradshaw R.E."/>
            <person name="Ciuffetti L."/>
            <person name="Hamelin R.C."/>
            <person name="Kema G.H.J."/>
            <person name="Lawrence C."/>
            <person name="Scott J.A."/>
            <person name="Spatafora J.W."/>
            <person name="Turgeon B.G."/>
            <person name="de Wit P.J.G.M."/>
            <person name="Zhong S."/>
            <person name="Goodwin S.B."/>
            <person name="Grigoriev I.V."/>
        </authorList>
    </citation>
    <scope>NUCLEOTIDE SEQUENCE [LARGE SCALE GENOMIC DNA]</scope>
    <source>
        <strain evidence="21 22">CIRAD86</strain>
    </source>
</reference>
<keyword evidence="6" id="KW-0378">Hydrolase</keyword>
<dbReference type="InterPro" id="IPR033379">
    <property type="entry name" value="Acid_Pase_AS"/>
</dbReference>
<accession>N1Q5K3</accession>
<dbReference type="GO" id="GO:0016158">
    <property type="term" value="F:inositol hexakisphosphate 3-phosphatase activity"/>
    <property type="evidence" value="ECO:0007669"/>
    <property type="project" value="UniProtKB-EC"/>
</dbReference>
<comment type="subunit">
    <text evidence="3">Monomer.</text>
</comment>
<keyword evidence="7 19" id="KW-1015">Disulfide bond</keyword>
<dbReference type="CDD" id="cd07061">
    <property type="entry name" value="HP_HAP_like"/>
    <property type="match status" value="1"/>
</dbReference>
<feature type="disulfide bond" evidence="19">
    <location>
        <begin position="480"/>
        <end position="488"/>
    </location>
</feature>
<evidence type="ECO:0000256" key="5">
    <source>
        <dbReference type="ARBA" id="ARBA00022525"/>
    </source>
</evidence>
<evidence type="ECO:0000256" key="8">
    <source>
        <dbReference type="ARBA" id="ARBA00023180"/>
    </source>
</evidence>
<dbReference type="PROSITE" id="PS00778">
    <property type="entry name" value="HIS_ACID_PHOSPHAT_2"/>
    <property type="match status" value="1"/>
</dbReference>
<evidence type="ECO:0000313" key="21">
    <source>
        <dbReference type="EMBL" id="EME87205.1"/>
    </source>
</evidence>
<dbReference type="KEGG" id="pfj:MYCFIDRAFT_147886"/>
<keyword evidence="22" id="KW-1185">Reference proteome</keyword>
<organism evidence="21 22">
    <name type="scientific">Pseudocercospora fijiensis (strain CIRAD86)</name>
    <name type="common">Black leaf streak disease fungus</name>
    <name type="synonym">Mycosphaerella fijiensis</name>
    <dbReference type="NCBI Taxonomy" id="383855"/>
    <lineage>
        <taxon>Eukaryota</taxon>
        <taxon>Fungi</taxon>
        <taxon>Dikarya</taxon>
        <taxon>Ascomycota</taxon>
        <taxon>Pezizomycotina</taxon>
        <taxon>Dothideomycetes</taxon>
        <taxon>Dothideomycetidae</taxon>
        <taxon>Mycosphaerellales</taxon>
        <taxon>Mycosphaerellaceae</taxon>
        <taxon>Pseudocercospora</taxon>
    </lineage>
</organism>
<dbReference type="PANTHER" id="PTHR20963:SF24">
    <property type="entry name" value="3-PHYTASE B"/>
    <property type="match status" value="1"/>
</dbReference>
<gene>
    <name evidence="21" type="ORF">MYCFIDRAFT_147886</name>
</gene>
<dbReference type="Gene3D" id="3.40.50.1240">
    <property type="entry name" value="Phosphoglycerate mutase-like"/>
    <property type="match status" value="1"/>
</dbReference>
<dbReference type="RefSeq" id="XP_007920736.1">
    <property type="nucleotide sequence ID" value="XM_007922545.1"/>
</dbReference>
<evidence type="ECO:0000256" key="6">
    <source>
        <dbReference type="ARBA" id="ARBA00022801"/>
    </source>
</evidence>
<evidence type="ECO:0000256" key="3">
    <source>
        <dbReference type="ARBA" id="ARBA00011245"/>
    </source>
</evidence>
<evidence type="ECO:0000256" key="18">
    <source>
        <dbReference type="PIRSR" id="PIRSR000894-1"/>
    </source>
</evidence>
<evidence type="ECO:0000256" key="7">
    <source>
        <dbReference type="ARBA" id="ARBA00023157"/>
    </source>
</evidence>
<evidence type="ECO:0000256" key="17">
    <source>
        <dbReference type="ARBA" id="ARBA00044262"/>
    </source>
</evidence>
<evidence type="ECO:0000256" key="11">
    <source>
        <dbReference type="ARBA" id="ARBA00043670"/>
    </source>
</evidence>
<evidence type="ECO:0000256" key="2">
    <source>
        <dbReference type="ARBA" id="ARBA00005375"/>
    </source>
</evidence>
<dbReference type="InterPro" id="IPR016274">
    <property type="entry name" value="Histidine_acid_Pase_euk"/>
</dbReference>
<evidence type="ECO:0000256" key="19">
    <source>
        <dbReference type="PIRSR" id="PIRSR000894-2"/>
    </source>
</evidence>
<dbReference type="GeneID" id="19331369"/>
<comment type="catalytic activity">
    <reaction evidence="13">
        <text>1D-myo-inositol 1,2,6-trisphosphate + H2O = 1D-myo-inositol 1,2-bisphosphate + phosphate</text>
        <dbReference type="Rhea" id="RHEA:77131"/>
        <dbReference type="ChEBI" id="CHEBI:15377"/>
        <dbReference type="ChEBI" id="CHEBI:43474"/>
        <dbReference type="ChEBI" id="CHEBI:195537"/>
        <dbReference type="ChEBI" id="CHEBI:195539"/>
    </reaction>
    <physiologicalReaction direction="left-to-right" evidence="13">
        <dbReference type="Rhea" id="RHEA:77132"/>
    </physiologicalReaction>
</comment>
<dbReference type="Pfam" id="PF00328">
    <property type="entry name" value="His_Phos_2"/>
    <property type="match status" value="1"/>
</dbReference>
<dbReference type="EC" id="3.1.3.8" evidence="4"/>
<dbReference type="STRING" id="383855.N1Q5K3"/>
<dbReference type="PIRSF" id="PIRSF000894">
    <property type="entry name" value="Acid_phosphatase"/>
    <property type="match status" value="1"/>
</dbReference>
<dbReference type="OrthoDB" id="6509975at2759"/>
<comment type="catalytic activity">
    <reaction evidence="11">
        <text>1D-myo-inositol 1,2,5,6-tetrakisphosphate + H2O = 1D-myo-inositol 1,2,6-trisphosphate + phosphate</text>
        <dbReference type="Rhea" id="RHEA:77119"/>
        <dbReference type="ChEBI" id="CHEBI:15377"/>
        <dbReference type="ChEBI" id="CHEBI:43474"/>
        <dbReference type="ChEBI" id="CHEBI:195535"/>
        <dbReference type="ChEBI" id="CHEBI:195537"/>
    </reaction>
    <physiologicalReaction direction="left-to-right" evidence="11">
        <dbReference type="Rhea" id="RHEA:77120"/>
    </physiologicalReaction>
</comment>
<feature type="active site" description="Proton donor" evidence="18">
    <location>
        <position position="406"/>
    </location>
</feature>
<dbReference type="GO" id="GO:0003993">
    <property type="term" value="F:acid phosphatase activity"/>
    <property type="evidence" value="ECO:0007669"/>
    <property type="project" value="TreeGrafter"/>
</dbReference>
<evidence type="ECO:0000313" key="22">
    <source>
        <dbReference type="Proteomes" id="UP000016932"/>
    </source>
</evidence>
<evidence type="ECO:0000256" key="13">
    <source>
        <dbReference type="ARBA" id="ARBA00043721"/>
    </source>
</evidence>
<feature type="active site" description="Nucleophile" evidence="18">
    <location>
        <position position="124"/>
    </location>
</feature>
<name>N1Q5K3_PSEFD</name>
<keyword evidence="8" id="KW-0325">Glycoprotein</keyword>
<proteinExistence type="inferred from homology"/>
<dbReference type="HOGENOM" id="CLU_020880_0_0_1"/>
<keyword evidence="20" id="KW-0812">Transmembrane</keyword>
<dbReference type="VEuPathDB" id="FungiDB:MYCFIDRAFT_147886"/>
<dbReference type="EMBL" id="KB446555">
    <property type="protein sequence ID" value="EME87205.1"/>
    <property type="molecule type" value="Genomic_DNA"/>
</dbReference>
<comment type="subcellular location">
    <subcellularLocation>
        <location evidence="1">Secreted</location>
    </subcellularLocation>
</comment>
<keyword evidence="20" id="KW-0472">Membrane</keyword>
<evidence type="ECO:0000256" key="9">
    <source>
        <dbReference type="ARBA" id="ARBA00041857"/>
    </source>
</evidence>
<dbReference type="SUPFAM" id="SSF53254">
    <property type="entry name" value="Phosphoglycerate mutase-like"/>
    <property type="match status" value="1"/>
</dbReference>
<evidence type="ECO:0000256" key="12">
    <source>
        <dbReference type="ARBA" id="ARBA00043675"/>
    </source>
</evidence>
<evidence type="ECO:0000256" key="20">
    <source>
        <dbReference type="SAM" id="Phobius"/>
    </source>
</evidence>